<evidence type="ECO:0000313" key="2">
    <source>
        <dbReference type="EMBL" id="QPK78636.1"/>
    </source>
</evidence>
<dbReference type="CDD" id="cd00085">
    <property type="entry name" value="HNHc"/>
    <property type="match status" value="1"/>
</dbReference>
<dbReference type="InterPro" id="IPR003615">
    <property type="entry name" value="HNH_nuc"/>
</dbReference>
<name>A0A7T0KD80_9CORY</name>
<proteinExistence type="predicted"/>
<organism evidence="2 3">
    <name type="scientific">Corynebacterium lizhenjunii</name>
    <dbReference type="NCBI Taxonomy" id="2709394"/>
    <lineage>
        <taxon>Bacteria</taxon>
        <taxon>Bacillati</taxon>
        <taxon>Actinomycetota</taxon>
        <taxon>Actinomycetes</taxon>
        <taxon>Mycobacteriales</taxon>
        <taxon>Corynebacteriaceae</taxon>
        <taxon>Corynebacterium</taxon>
    </lineage>
</organism>
<dbReference type="AlphaFoldDB" id="A0A7T0KD80"/>
<dbReference type="EMBL" id="CP064954">
    <property type="protein sequence ID" value="QPK78636.1"/>
    <property type="molecule type" value="Genomic_DNA"/>
</dbReference>
<dbReference type="KEGG" id="cliz:G7Y31_08770"/>
<evidence type="ECO:0000259" key="1">
    <source>
        <dbReference type="SMART" id="SM00507"/>
    </source>
</evidence>
<dbReference type="RefSeq" id="WP_165009445.1">
    <property type="nucleotide sequence ID" value="NZ_CP064954.1"/>
</dbReference>
<dbReference type="GO" id="GO:0004519">
    <property type="term" value="F:endonuclease activity"/>
    <property type="evidence" value="ECO:0007669"/>
    <property type="project" value="UniProtKB-KW"/>
</dbReference>
<dbReference type="Gene3D" id="1.10.30.50">
    <property type="match status" value="1"/>
</dbReference>
<feature type="domain" description="HNH nuclease" evidence="1">
    <location>
        <begin position="255"/>
        <end position="307"/>
    </location>
</feature>
<keyword evidence="2" id="KW-0378">Hydrolase</keyword>
<dbReference type="Pfam" id="PF01844">
    <property type="entry name" value="HNH"/>
    <property type="match status" value="1"/>
</dbReference>
<reference evidence="2 3" key="1">
    <citation type="submission" date="2020-11" db="EMBL/GenBank/DDBJ databases">
        <title>Corynebacterium sp. ZJ-599.</title>
        <authorList>
            <person name="Zhou J."/>
        </authorList>
    </citation>
    <scope>NUCLEOTIDE SEQUENCE [LARGE SCALE GENOMIC DNA]</scope>
    <source>
        <strain evidence="2 3">ZJ-599</strain>
    </source>
</reference>
<sequence>MIHLKGWFAPCHPGNDVAGVYSTINRLHWEAWQKVQPDLGDWADLSFAYIGRMFGISGRRAEAIYRGFFALSFLPGLSYRQRQDWVLDFERIAVIGRELLGVDAEVMPFVDTALEELFTPTRPQQQLPTTARIRQVIRDVLSMFYLPEPGEGTEECYEREGDTGFRVRLDESTAEAIDRAVRAKAAKEGVSFARALAMLVLEDGAKVIINAYQPAGSSVAFIPGRGLVNVEDIELETFVRDIQPSSSSGYVPAAAVRAFVEGRDGTCRWPGCTVPAYRTQLDHRVEYDRQGPTDTDNLVCLCSHHHNIKTAKRVFYVMDPCTGDIFWLFPDGTWEVTVPNGVVVPETANFMQTVAQRMEWVWQRYSRDTIADHETTWTTAAGSFSDVEGDSSR</sequence>
<dbReference type="SMART" id="SM00507">
    <property type="entry name" value="HNHc"/>
    <property type="match status" value="1"/>
</dbReference>
<dbReference type="GO" id="GO:0003676">
    <property type="term" value="F:nucleic acid binding"/>
    <property type="evidence" value="ECO:0007669"/>
    <property type="project" value="InterPro"/>
</dbReference>
<dbReference type="InterPro" id="IPR002711">
    <property type="entry name" value="HNH"/>
</dbReference>
<dbReference type="Proteomes" id="UP000594681">
    <property type="component" value="Chromosome"/>
</dbReference>
<keyword evidence="3" id="KW-1185">Reference proteome</keyword>
<keyword evidence="2" id="KW-0255">Endonuclease</keyword>
<protein>
    <submittedName>
        <fullName evidence="2">HNH endonuclease</fullName>
    </submittedName>
</protein>
<gene>
    <name evidence="2" type="ORF">G7Y31_08770</name>
</gene>
<evidence type="ECO:0000313" key="3">
    <source>
        <dbReference type="Proteomes" id="UP000594681"/>
    </source>
</evidence>
<keyword evidence="2" id="KW-0540">Nuclease</keyword>
<dbReference type="GO" id="GO:0008270">
    <property type="term" value="F:zinc ion binding"/>
    <property type="evidence" value="ECO:0007669"/>
    <property type="project" value="InterPro"/>
</dbReference>
<accession>A0A7T0KD80</accession>